<evidence type="ECO:0000259" key="10">
    <source>
        <dbReference type="Pfam" id="PF17852"/>
    </source>
</evidence>
<dbReference type="PANTHER" id="PTHR45703:SF8">
    <property type="entry name" value="DYNEINS HEAVY CHAIN"/>
    <property type="match status" value="1"/>
</dbReference>
<dbReference type="Pfam" id="PF12775">
    <property type="entry name" value="AAA_7"/>
    <property type="match status" value="1"/>
</dbReference>
<evidence type="ECO:0000259" key="12">
    <source>
        <dbReference type="Pfam" id="PF18199"/>
    </source>
</evidence>
<accession>A0AAN0JHP3</accession>
<dbReference type="Pfam" id="PF18199">
    <property type="entry name" value="Dynein_C"/>
    <property type="match status" value="1"/>
</dbReference>
<keyword evidence="2 3" id="KW-0175">Coiled coil</keyword>
<evidence type="ECO:0000259" key="5">
    <source>
        <dbReference type="Pfam" id="PF08385"/>
    </source>
</evidence>
<feature type="domain" description="Dynein heavy chain AAA module D4" evidence="8">
    <location>
        <begin position="3100"/>
        <end position="3332"/>
    </location>
</feature>
<dbReference type="Pfam" id="PF12774">
    <property type="entry name" value="AAA_6"/>
    <property type="match status" value="1"/>
</dbReference>
<feature type="domain" description="Dynein heavy chain ATP-binding dynein motor region" evidence="9">
    <location>
        <begin position="3901"/>
        <end position="4124"/>
    </location>
</feature>
<dbReference type="GO" id="GO:0030286">
    <property type="term" value="C:dynein complex"/>
    <property type="evidence" value="ECO:0007669"/>
    <property type="project" value="InterPro"/>
</dbReference>
<dbReference type="GO" id="GO:0005524">
    <property type="term" value="F:ATP binding"/>
    <property type="evidence" value="ECO:0007669"/>
    <property type="project" value="InterPro"/>
</dbReference>
<reference evidence="13" key="2">
    <citation type="submission" date="2024-06" db="UniProtKB">
        <authorList>
            <consortium name="EnsemblMetazoa"/>
        </authorList>
    </citation>
    <scope>IDENTIFICATION</scope>
</reference>
<evidence type="ECO:0000259" key="11">
    <source>
        <dbReference type="Pfam" id="PF18198"/>
    </source>
</evidence>
<dbReference type="Gene3D" id="1.20.58.1120">
    <property type="match status" value="1"/>
</dbReference>
<evidence type="ECO:0000256" key="1">
    <source>
        <dbReference type="ARBA" id="ARBA00008887"/>
    </source>
</evidence>
<comment type="similarity">
    <text evidence="1">Belongs to the dynein heavy chain family.</text>
</comment>
<feature type="domain" description="Dynein heavy chain linker" evidence="6">
    <location>
        <begin position="1496"/>
        <end position="1901"/>
    </location>
</feature>
<dbReference type="KEGG" id="aqu:100635578"/>
<dbReference type="InterPro" id="IPR035699">
    <property type="entry name" value="AAA_6"/>
</dbReference>
<dbReference type="InterPro" id="IPR042222">
    <property type="entry name" value="Dynein_2_N"/>
</dbReference>
<dbReference type="Gene3D" id="1.20.920.30">
    <property type="match status" value="1"/>
</dbReference>
<dbReference type="Gene3D" id="1.20.1270.280">
    <property type="match status" value="1"/>
</dbReference>
<feature type="domain" description="Dynein heavy chain C-terminal" evidence="12">
    <location>
        <begin position="4842"/>
        <end position="5069"/>
    </location>
</feature>
<dbReference type="InterPro" id="IPR041228">
    <property type="entry name" value="Dynein_C"/>
</dbReference>
<dbReference type="InterPro" id="IPR041658">
    <property type="entry name" value="AAA_lid_11"/>
</dbReference>
<dbReference type="Proteomes" id="UP000007879">
    <property type="component" value="Unassembled WGS sequence"/>
</dbReference>
<protein>
    <submittedName>
        <fullName evidence="13">Uncharacterized protein</fullName>
    </submittedName>
</protein>
<evidence type="ECO:0000256" key="4">
    <source>
        <dbReference type="SAM" id="MobiDB-lite"/>
    </source>
</evidence>
<evidence type="ECO:0000256" key="3">
    <source>
        <dbReference type="SAM" id="Coils"/>
    </source>
</evidence>
<dbReference type="Pfam" id="PF17852">
    <property type="entry name" value="Dynein_AAA_lid"/>
    <property type="match status" value="1"/>
</dbReference>
<feature type="domain" description="Dynein heavy chain tail" evidence="5">
    <location>
        <begin position="214"/>
        <end position="915"/>
    </location>
</feature>
<feature type="coiled-coil region" evidence="3">
    <location>
        <begin position="3766"/>
        <end position="3828"/>
    </location>
</feature>
<dbReference type="Pfam" id="PF08385">
    <property type="entry name" value="DHC_N1"/>
    <property type="match status" value="1"/>
</dbReference>
<dbReference type="InterPro" id="IPR035706">
    <property type="entry name" value="AAA_9"/>
</dbReference>
<feature type="region of interest" description="Disordered" evidence="4">
    <location>
        <begin position="3590"/>
        <end position="3612"/>
    </location>
</feature>
<dbReference type="Pfam" id="PF12781">
    <property type="entry name" value="AAA_9"/>
    <property type="match status" value="1"/>
</dbReference>
<dbReference type="Gene3D" id="1.20.920.20">
    <property type="match status" value="1"/>
</dbReference>
<evidence type="ECO:0000256" key="2">
    <source>
        <dbReference type="ARBA" id="ARBA00023054"/>
    </source>
</evidence>
<dbReference type="Pfam" id="PF08393">
    <property type="entry name" value="DHC_N2"/>
    <property type="match status" value="1"/>
</dbReference>
<feature type="coiled-coil region" evidence="3">
    <location>
        <begin position="3513"/>
        <end position="3547"/>
    </location>
</feature>
<dbReference type="SUPFAM" id="SSF52540">
    <property type="entry name" value="P-loop containing nucleoside triphosphate hydrolases"/>
    <property type="match status" value="1"/>
</dbReference>
<feature type="compositionally biased region" description="Polar residues" evidence="4">
    <location>
        <begin position="1052"/>
        <end position="1063"/>
    </location>
</feature>
<dbReference type="InterPro" id="IPR041466">
    <property type="entry name" value="Dynein_AAA5_ext"/>
</dbReference>
<dbReference type="Gene3D" id="1.10.472.130">
    <property type="match status" value="1"/>
</dbReference>
<evidence type="ECO:0000259" key="6">
    <source>
        <dbReference type="Pfam" id="PF08393"/>
    </source>
</evidence>
<dbReference type="GO" id="GO:0045505">
    <property type="term" value="F:dynein intermediate chain binding"/>
    <property type="evidence" value="ECO:0007669"/>
    <property type="project" value="InterPro"/>
</dbReference>
<organism evidence="13 14">
    <name type="scientific">Amphimedon queenslandica</name>
    <name type="common">Sponge</name>
    <dbReference type="NCBI Taxonomy" id="400682"/>
    <lineage>
        <taxon>Eukaryota</taxon>
        <taxon>Metazoa</taxon>
        <taxon>Porifera</taxon>
        <taxon>Demospongiae</taxon>
        <taxon>Heteroscleromorpha</taxon>
        <taxon>Haplosclerida</taxon>
        <taxon>Niphatidae</taxon>
        <taxon>Amphimedon</taxon>
    </lineage>
</organism>
<name>A0AAN0JHP3_AMPQE</name>
<evidence type="ECO:0000313" key="13">
    <source>
        <dbReference type="EnsemblMetazoa" id="XP_019856560.1"/>
    </source>
</evidence>
<dbReference type="GeneID" id="100635578"/>
<dbReference type="InterPro" id="IPR013594">
    <property type="entry name" value="Dynein_heavy_tail"/>
</dbReference>
<dbReference type="Gene3D" id="3.40.50.300">
    <property type="entry name" value="P-loop containing nucleotide triphosphate hydrolases"/>
    <property type="match status" value="4"/>
</dbReference>
<dbReference type="Pfam" id="PF12780">
    <property type="entry name" value="AAA_8"/>
    <property type="match status" value="1"/>
</dbReference>
<proteinExistence type="inferred from homology"/>
<feature type="domain" description="Dynein heavy chain AAA 5 extension" evidence="10">
    <location>
        <begin position="2603"/>
        <end position="2721"/>
    </location>
</feature>
<dbReference type="Gene3D" id="1.10.8.720">
    <property type="entry name" value="Region D6 of dynein motor"/>
    <property type="match status" value="1"/>
</dbReference>
<sequence>MDERVLWFAGKLQETFRFGGYDNPSVLEDFLADFEVAELITKFLSPGEPRKLFFYCEENRDEDTGRSSSALCRQLRVTSKITKSFFTSVQNDRVCLYVLRKDPVKEVDSSTIDRELYCGEIRQSVLTSLSMLLSNAYSPLLHSQSNWGECSKESVVSFLSGFDKLTSLIQEMATQSLSQEPLLRQPSPSLKSLLMHFQVAGNRMSLSDKAIGECETIMADWIAVIEGLLIDTTDERMEDPLGLPLAEKQKWERRQILLFSVIEQLKWRESTSVIATLAAAKSKHIKKWRQVDTQLTEAFNGCKDKVWYLTSIQTQMDLIQSAVSVSILTNELVPSLSAVIKQMDGLSRLYAKTGYIAVVLKKVSNQLTVKCQDILYTSCRHSIKQQETDGVPNSIWGLIFNDEKVVETASLTASPTLVDFMMRLKDVIDLAGVYKDTVHHLKDTLLIQQTFTTGGGAVGLVSKRPVVKSLVAGARGGAKKMSLMCSSNSTLHAASDIGGISMPHIQSGLSLSLVSDIMMSLSDLSERCTQVIKLIESVRTLKNLWPRLTGLPRVEGIWDNPIEEKKDKEDTIDAYSTCSSSPSLSTFSLVYSSEDVDSIAYLVKSVLSSLMSLFVDGTPNGAIQVFAVSGRDKIVFDPLYKRYEEILSTVQGHICNYLTSLINNVQESDRSLSILSRFNLISSWPRMQSTLHQCLMIAFKKYSNELNLLQRCYENQKRNPPLPRGRAPVMGAVEWARGLLKRVEEPMLVFREDSMLMKTPESHHVCTLHNILATTLIQYEAILIRQLKERMDKTLNVLMTSPLLRLEDNESTGNKNTEITVNSDNGLLQLLQECKAMKQLLVPLSSPAQLFLGQELRIKQFNQHLHFAVSVFRNTLNKIDDKLNPLFDETIDTVLRFYLPGWTTLSWSSLNIDPYLHLLDVSTGLLDSSICKCNEILNDRIYPLIDGIINTDLIDVKLATSKIWVPSEFSHSMKSQMESKIDEMMIKVSDIKTSLFDIFTEIQLTHSKLKKLLSDHSNNMNKSKDFIPLVLPANNTTSLMRGGVKKPKKLASSKQTLGASNGNNKKKAREPQFTDAMQKVLFRFSTLVQVAIGELICNSIKVLYDIVCVDIKGEEENGGVQNKREDSSVTTSSNTILLQLELMLYIPKLVLVPNIRDIYDIVVELLLMIAGLFNGVDMWGFERREEEVEEEEESLLESNREKVVDTVHDIKQKLKSYFEALVPQVSYFTDSLKKFDHLWKEDLVSAHIKFQRTKPHPCDWKFKVLQLVEIENEILCIPVSLIFGPVHLITTPLKSTLRSLSSNWKTQFSTHLHLMARTALKTLVEQQVTMSQVLTSEVCTGDLTFLREVLELLEHMDDLQHSIDDQYLPVEEMYLQLKEFGITLERKESEEVHGLRTRWNDLSDAANRVKNLLLVDQRLIHIQETVKQVKEFVVQTIQYRNTFDTEGPLVPGLTPTEAVSRVGFFIEKCEELQRKRDLLDAVQKLLNIPLSPYPELEHTQEELSYLKTLYSNYQDFILFDEEFRQILWCEVDLTLAMNETDLFWNAFCSLPQEQQDWEASHKLSQGITHYRQILPLLNKLHNKQIRSRHWLQIMSVTGHNFPLEARLFKLDHLLEADLLRFSIDIGCIIDNARREQELEQDFLSIEEEWSEQCFQFEIQSSSSLPLLSTSASLCLLEHLETTQTTLVLMLSSPHIHPLRNETAQWAGKLATITEILQLWLTVQELWLSLQPVFNSKIASEDFPNESVSFSNITEVWTSMMYQTSSLKNCIQCCITSEYPILPVLIKLKEDLEKCKMSLSSYLSKKRQCFNRLYFIPDDALLSLLSNSLSPNLIGPYLGSLFGGVANLVTDPDNVSDVISVKSVEGEELQLAKTVHMSADVEEWLLLLLLSTKSTIQQLLLQSMDSDLPSLEELVLCQLSQVACISLHHQWTKDSEQALASCRYDRRALPGLRSKFNNTVVMKLSLLIMRQSWKHSDEPVTPLHQRKLESLMTLSLWLRDMTDDLCQRKIRDAMDFEWIRFPRLLIHMSSSGEQEIKLHILDVQLSYYNEYLGCKRLPIFTPRTNNYIISLSQAFHSNIGSCVVLPPGVNNSELIKGVGYLVGQFIPTLQCTSLTSPSAIVTYLTGIAQDGCWACMTNVHLLCKESISILCSLLNNIFDKLKESKTITSLNTGMEMLKINPSMSVFLTHIPSWSLPTSIITLFRSFSFPLPDHHIILRCYCLSLGLKGSKILMHRLETLLTLIADQIPYHEVYTLTPLLCHSLELAIKRSHTTPPPPLHQAIPNAPVGNKPDTNSTPPNMSKHQTFARLYQRAVHKITTSNIISQSLNAATIREHTVVAETIAVLLGARFTSQELPVFRSIIESVFYDCPEITARITSPEIHHNLSSFLQSTSSFKSQLLLLEEQTKLNGLMPMKNWIRKTEQVYITSKTKHALVLSGREASGKTSSLKTVISTLNSKEGDKELKTVRLQKVYPKVFLDLSEVFGCMSDTGTWRDGVFTTLIRKSIKATQTTVWICFDGPLVEDWFNHIGELPPNKCISLGNGEHIQVHTDTIKLVFETGQLSNASPSALVHCGVVCYDSQVLGWRALASSWLKKRKRNESMCLQRLFESSVDNVSHFILNKLDYQGRETEVGLFQSCLGYLSSLLNAYTDTAEVFSELHVERIFLFSLIWSFGGVLLRDSEREKFSQLLRQHTTSLPDDDTEYSVFDYYVDESGEWDVWQSKLPEERCQGVDLLGRVYVETPTTVRIEMLLELSLTAKKHVLLIGPHASGKTVILDHFLSARALHFFKTESVKRFVSNGNTDSSDLQQFMKINLHHRQGYTYGPSDGRGLHVLLDDLHLPDNNNISFYEYLRELIDDQGMYNLVKSNQYVTIEDVLFFGSLSSDNGPYILNPRLKRHFITIPIDELHDSDLSEIVPLALTNFTSLMTSVSSDLFQSLSDASRALYKCVSTVFKKSDTPGRQHYFFSLNSLESALPGLGYLPNLSNNQEFAHLWSSEMNRVFGLSICREEDKKWLHDTISAISIKSFKIDGENLVVDSPVLFSSIAPHSSAQNNLSNKITPSLNTMPSVTLYCIDKWKSIEETIHYYITRYQEEGLSTVPIKLELSDDNLHVIASLHRAIKQTRGNCILVGSLGQPILSLAKLVLYISDYDIHVLPDNNDGGGVGNESYSINDIVKSLFRLAGLEGKQVALIIEECHLQSPTVLSILNSYMSSSEIPTLFTAGEMSGLIQALLPSIKRDFPSEMIDPEQYFTARVCQNLRIIVCVTPHCNILTDKAHYYQGMLQQSHIIWMDECNIQTIRRQTAFFLTDSPLSMCIPEEYMSLLIDKVSLIHHNMLINTGSMDQTGPSLQSAPLDMETTESYYYLLEKVNILLSKGEREVLPIPYVGPLSLRNFLECLCRMYKEKSELVFKEENNLKKALSTLTNVRESVDDMQATLDILKHKLCTTSAQSTELLKQVTTKSCQLERTKALLGTGGPVLSAMRMVSEQKRLLTENEEDDQELLAVFFNQLPNKSTRIEMLMERAKEKLKIAEREERETRKAMARTKEQAQYWQNKIDRNTIDEIKTLPNPPPLVGTIMELMLQLLKATPTPSSPLTGPTVLTRKSSTVTSSKSSSEKDYWTQLQLAIGDSQHFLDLINSLKWEDGLSQDSVNLVESKLHVSTNYNNDCSSNDGDSSQPPLVPTSSSLISVSMARHASEAVSVLFEFAVSIVQYQYSFEPHSNAVFKVEKIKKDIEALKREVPIDMTPEHKCQFHDQLHATTDDDKDEDVSEDYLKLLEEELAELKRKFDETVMEKHNLSKTCQQLVTKLKLARNLLESLNSRLEEWGQVLNDLPMCEMLLNTVIIASAFLTYCGAIPTRSLQESLVHICTECSPHSLSTNCNPMESLISFLLTPAQHQSLSLEELPMDHHTVLIACNILSEYTSQWPLVIDPLGMSVSWLVTHFERENREGEDRRKNKDSPVIVTQYDNTSLCNVLIQAVSEGKILIVDNVDVHHLGSTRDNTFSSVLNCRRKLSIKKPLKIVIDGKEVDCSYKFRLILVTGARSVPKILSSNCSVVLFYPESLGLHSRLIDEFLKTQGIKTFLERAQLRKDIYSYILKCASVNKQLLIALGNDGEMEMEAKSINKLLSLNKSFEFSQENLLQSREQYKDMTTYQLSSFNSLANRSAIIINTVLLMSHAHPLYCTSMEYALNVFKNYIMQAGTRVQGEDALSKLTRFGHSHFEKGYMEMDKQVFSLLLALNIEADHGRASSQERDFFINPVPGSKYIVRGLLNQLPFENLPVVNFGRKPFDWMNEDQWQKLLLIASHFEWIHTILNNLGRDGKEAIWRTISEGSHPETVFIGLKLTPLQLLLLQWAIRPERITQFSLVFVATVLELKPLSPNYLDFHGTVKLLPSTVCPLLLYKNDPQIYLIKLQHLANRNQVKLSLYKTESDSKFEEIKELMDAINHLLDENEWVVLQGINKCPLLMEDIIKILKKRQIKGIGALGGRLWLSIDIQTINYTPTTLLKYCYRIAMDYPKLPINALTDFLLLCGQDDIISLSPRTEWLPLLHSLSLFHIVATLRKEFYPYSFQYEYPWTYMHLNDALTFILKEFVKFDSSGRLSLTPVSWSGIRYMITEVIYGSMVTSCVDYKVLIGLTEHWFHPGGPKKESGLYHVPTIFFTPNTRTPSLIQSVENASPPLVPNSMLCGLHNTTDIQIGWKDMLFSTLRYLHKLRESNESCSTLSIIPLTPSLITTTGVSSRGFPQAMSAMSVMSSAGKKGYHQGPVAAVHILDRLPSFIVLPINVLSFHLDYTRVDVIPTAINDSLLSKDLHTGLLRNVTKLIDGFVIGWKKDVLYERLRKYHTNATPFGNFIIKEATNLNRMIQIITKDLQMLHLYLRGSKGDVFIKTPHLVQTAVSVVNLSVPKNWYELFGNTSPPYDQWDLKEWLADIVMRFAFIDRVISWGLEKTSTYWLGALFNPQSLLSIFHQNSVMSHLGNERVVFVGELTSRDKDHIRDPPADGLFIYGVYLWGVHFEKTTNLELHDIPPRSLQPSSFPVLHLTLKPSSIVNHNHSDVKPPFHHYIPCFHTKGSLKPLFYLKIFSNDVTSNKWTLRNLTCTLRPF</sequence>
<dbReference type="Gene3D" id="3.20.180.20">
    <property type="entry name" value="Dynein heavy chain, N-terminal domain 2"/>
    <property type="match status" value="1"/>
</dbReference>
<feature type="region of interest" description="Disordered" evidence="4">
    <location>
        <begin position="2273"/>
        <end position="2300"/>
    </location>
</feature>
<keyword evidence="14" id="KW-1185">Reference proteome</keyword>
<reference evidence="14" key="1">
    <citation type="journal article" date="2010" name="Nature">
        <title>The Amphimedon queenslandica genome and the evolution of animal complexity.</title>
        <authorList>
            <person name="Srivastava M."/>
            <person name="Simakov O."/>
            <person name="Chapman J."/>
            <person name="Fahey B."/>
            <person name="Gauthier M.E."/>
            <person name="Mitros T."/>
            <person name="Richards G.S."/>
            <person name="Conaco C."/>
            <person name="Dacre M."/>
            <person name="Hellsten U."/>
            <person name="Larroux C."/>
            <person name="Putnam N.H."/>
            <person name="Stanke M."/>
            <person name="Adamska M."/>
            <person name="Darling A."/>
            <person name="Degnan S.M."/>
            <person name="Oakley T.H."/>
            <person name="Plachetzki D.C."/>
            <person name="Zhai Y."/>
            <person name="Adamski M."/>
            <person name="Calcino A."/>
            <person name="Cummins S.F."/>
            <person name="Goodstein D.M."/>
            <person name="Harris C."/>
            <person name="Jackson D.J."/>
            <person name="Leys S.P."/>
            <person name="Shu S."/>
            <person name="Woodcroft B.J."/>
            <person name="Vervoort M."/>
            <person name="Kosik K.S."/>
            <person name="Manning G."/>
            <person name="Degnan B.M."/>
            <person name="Rokhsar D.S."/>
        </authorList>
    </citation>
    <scope>NUCLEOTIDE SEQUENCE [LARGE SCALE GENOMIC DNA]</scope>
</reference>
<dbReference type="GO" id="GO:0007018">
    <property type="term" value="P:microtubule-based movement"/>
    <property type="evidence" value="ECO:0007669"/>
    <property type="project" value="InterPro"/>
</dbReference>
<feature type="region of interest" description="Disordered" evidence="4">
    <location>
        <begin position="1041"/>
        <end position="1070"/>
    </location>
</feature>
<dbReference type="Gene3D" id="1.10.287.2620">
    <property type="match status" value="1"/>
</dbReference>
<dbReference type="InterPro" id="IPR027417">
    <property type="entry name" value="P-loop_NTPase"/>
</dbReference>
<dbReference type="InterPro" id="IPR013602">
    <property type="entry name" value="Dynein_heavy_linker"/>
</dbReference>
<dbReference type="RefSeq" id="XP_019856560.1">
    <property type="nucleotide sequence ID" value="XM_020001001.1"/>
</dbReference>
<dbReference type="InterPro" id="IPR026983">
    <property type="entry name" value="DHC"/>
</dbReference>
<dbReference type="PANTHER" id="PTHR45703">
    <property type="entry name" value="DYNEIN HEAVY CHAIN"/>
    <property type="match status" value="1"/>
</dbReference>
<feature type="compositionally biased region" description="Polar residues" evidence="4">
    <location>
        <begin position="2290"/>
        <end position="2300"/>
    </location>
</feature>
<dbReference type="InterPro" id="IPR042228">
    <property type="entry name" value="Dynein_linker_3"/>
</dbReference>
<dbReference type="InterPro" id="IPR024317">
    <property type="entry name" value="Dynein_heavy_chain_D4_dom"/>
</dbReference>
<evidence type="ECO:0000259" key="8">
    <source>
        <dbReference type="Pfam" id="PF12780"/>
    </source>
</evidence>
<feature type="domain" description="Dynein heavy chain AAA lid" evidence="11">
    <location>
        <begin position="4546"/>
        <end position="4691"/>
    </location>
</feature>
<evidence type="ECO:0000259" key="9">
    <source>
        <dbReference type="Pfam" id="PF12781"/>
    </source>
</evidence>
<dbReference type="Pfam" id="PF18198">
    <property type="entry name" value="AAA_lid_11"/>
    <property type="match status" value="1"/>
</dbReference>
<dbReference type="GO" id="GO:0051959">
    <property type="term" value="F:dynein light intermediate chain binding"/>
    <property type="evidence" value="ECO:0007669"/>
    <property type="project" value="InterPro"/>
</dbReference>
<dbReference type="EnsemblMetazoa" id="XM_020001001.1">
    <property type="protein sequence ID" value="XP_019856560.1"/>
    <property type="gene ID" value="LOC100635578"/>
</dbReference>
<dbReference type="InterPro" id="IPR042219">
    <property type="entry name" value="AAA_lid_11_sf"/>
</dbReference>
<evidence type="ECO:0000313" key="14">
    <source>
        <dbReference type="Proteomes" id="UP000007879"/>
    </source>
</evidence>
<dbReference type="Gene3D" id="1.20.140.100">
    <property type="entry name" value="Dynein heavy chain, N-terminal domain 2"/>
    <property type="match status" value="1"/>
</dbReference>
<evidence type="ECO:0000259" key="7">
    <source>
        <dbReference type="Pfam" id="PF12774"/>
    </source>
</evidence>
<feature type="domain" description="Dynein heavy chain hydrolytic ATP-binding dynein motor region" evidence="7">
    <location>
        <begin position="2046"/>
        <end position="2253"/>
    </location>
</feature>